<dbReference type="GO" id="GO:0003723">
    <property type="term" value="F:RNA binding"/>
    <property type="evidence" value="ECO:0007669"/>
    <property type="project" value="TreeGrafter"/>
</dbReference>
<dbReference type="InterPro" id="IPR004516">
    <property type="entry name" value="HisRS/HisZ"/>
</dbReference>
<gene>
    <name evidence="11" type="ORF">D9619_002352</name>
</gene>
<dbReference type="GO" id="GO:0005524">
    <property type="term" value="F:ATP binding"/>
    <property type="evidence" value="ECO:0007669"/>
    <property type="project" value="UniProtKB-KW"/>
</dbReference>
<dbReference type="GO" id="GO:0005829">
    <property type="term" value="C:cytosol"/>
    <property type="evidence" value="ECO:0007669"/>
    <property type="project" value="TreeGrafter"/>
</dbReference>
<evidence type="ECO:0000313" key="11">
    <source>
        <dbReference type="EMBL" id="KAF5311956.1"/>
    </source>
</evidence>
<dbReference type="AlphaFoldDB" id="A0A8H5AWF0"/>
<dbReference type="InterPro" id="IPR045864">
    <property type="entry name" value="aa-tRNA-synth_II/BPL/LPL"/>
</dbReference>
<dbReference type="GO" id="GO:0032543">
    <property type="term" value="P:mitochondrial translation"/>
    <property type="evidence" value="ECO:0007669"/>
    <property type="project" value="TreeGrafter"/>
</dbReference>
<keyword evidence="3" id="KW-0547">Nucleotide-binding</keyword>
<dbReference type="Pfam" id="PF13393">
    <property type="entry name" value="tRNA-synt_His"/>
    <property type="match status" value="1"/>
</dbReference>
<evidence type="ECO:0000256" key="4">
    <source>
        <dbReference type="ARBA" id="ARBA00022840"/>
    </source>
</evidence>
<evidence type="ECO:0000259" key="10">
    <source>
        <dbReference type="Pfam" id="PF13393"/>
    </source>
</evidence>
<name>A0A8H5AWF0_9AGAR</name>
<dbReference type="EC" id="6.1.1.21" evidence="2"/>
<feature type="binding site" evidence="7">
    <location>
        <position position="15"/>
    </location>
    <ligand>
        <name>L-histidine</name>
        <dbReference type="ChEBI" id="CHEBI:57595"/>
    </ligand>
</feature>
<organism evidence="11 12">
    <name type="scientific">Psilocybe cf. subviscida</name>
    <dbReference type="NCBI Taxonomy" id="2480587"/>
    <lineage>
        <taxon>Eukaryota</taxon>
        <taxon>Fungi</taxon>
        <taxon>Dikarya</taxon>
        <taxon>Basidiomycota</taxon>
        <taxon>Agaricomycotina</taxon>
        <taxon>Agaricomycetes</taxon>
        <taxon>Agaricomycetidae</taxon>
        <taxon>Agaricales</taxon>
        <taxon>Agaricineae</taxon>
        <taxon>Strophariaceae</taxon>
        <taxon>Psilocybe</taxon>
    </lineage>
</organism>
<evidence type="ECO:0000256" key="1">
    <source>
        <dbReference type="ARBA" id="ARBA00008226"/>
    </source>
</evidence>
<evidence type="ECO:0000256" key="6">
    <source>
        <dbReference type="ARBA" id="ARBA00047639"/>
    </source>
</evidence>
<dbReference type="GO" id="GO:0006427">
    <property type="term" value="P:histidyl-tRNA aminoacylation"/>
    <property type="evidence" value="ECO:0007669"/>
    <property type="project" value="TreeGrafter"/>
</dbReference>
<dbReference type="Pfam" id="PF03129">
    <property type="entry name" value="HGTP_anticodon"/>
    <property type="match status" value="1"/>
</dbReference>
<feature type="region of interest" description="Disordered" evidence="8">
    <location>
        <begin position="180"/>
        <end position="219"/>
    </location>
</feature>
<keyword evidence="5" id="KW-0648">Protein biosynthesis</keyword>
<dbReference type="GO" id="GO:0005739">
    <property type="term" value="C:mitochondrion"/>
    <property type="evidence" value="ECO:0007669"/>
    <property type="project" value="TreeGrafter"/>
</dbReference>
<feature type="binding site" evidence="7">
    <location>
        <position position="11"/>
    </location>
    <ligand>
        <name>L-histidine</name>
        <dbReference type="ChEBI" id="CHEBI:57595"/>
    </ligand>
</feature>
<feature type="compositionally biased region" description="Pro residues" evidence="8">
    <location>
        <begin position="180"/>
        <end position="196"/>
    </location>
</feature>
<comment type="similarity">
    <text evidence="1">Belongs to the class-II aminoacyl-tRNA synthetase family.</text>
</comment>
<dbReference type="FunFam" id="3.40.50.800:FF:000012">
    <property type="entry name" value="Histidine--tRNA ligase, cytoplasmic"/>
    <property type="match status" value="1"/>
</dbReference>
<reference evidence="11 12" key="1">
    <citation type="journal article" date="2020" name="ISME J.">
        <title>Uncovering the hidden diversity of litter-decomposition mechanisms in mushroom-forming fungi.</title>
        <authorList>
            <person name="Floudas D."/>
            <person name="Bentzer J."/>
            <person name="Ahren D."/>
            <person name="Johansson T."/>
            <person name="Persson P."/>
            <person name="Tunlid A."/>
        </authorList>
    </citation>
    <scope>NUCLEOTIDE SEQUENCE [LARGE SCALE GENOMIC DNA]</scope>
    <source>
        <strain evidence="11 12">CBS 101986</strain>
    </source>
</reference>
<dbReference type="PANTHER" id="PTHR11476:SF7">
    <property type="entry name" value="HISTIDINE--TRNA LIGASE"/>
    <property type="match status" value="1"/>
</dbReference>
<evidence type="ECO:0000256" key="8">
    <source>
        <dbReference type="SAM" id="MobiDB-lite"/>
    </source>
</evidence>
<dbReference type="SUPFAM" id="SSF55681">
    <property type="entry name" value="Class II aaRS and biotin synthetases"/>
    <property type="match status" value="1"/>
</dbReference>
<dbReference type="InterPro" id="IPR041715">
    <property type="entry name" value="HisRS-like_core"/>
</dbReference>
<dbReference type="Gene3D" id="3.30.930.10">
    <property type="entry name" value="Bira Bifunctional Protein, Domain 2"/>
    <property type="match status" value="1"/>
</dbReference>
<accession>A0A8H5AWF0</accession>
<sequence>MSKGRMREFTQADFDITGHWDPMIPDAEILSMLCTILTRLDVGEFTVKLNYRKILDGIFEVCGVPAQKIRSISSVVDKLDKMAWADVKKEMTNEKGLDGAIANKISEYIKHKGGPDLLAKLEADRALTSNKSAKAGISEMSIPFSLMEAYGVVDKISFDLFLARGLNYYNGVIYEAIRHPPPPPCPKPPPPQPPAPGSKKSRSKPTELTEDDEKEIDESQVSIGSIAAGGRYDHLVGAFICGAAGIADLASKEAKKALGPLGATPCIGVSIGMDRIFAIVWPKWVERAGGGGGRGKETMVYVMSAGDGLVKERVGLVSELREAGIQTDFLFKSKPKIAAQFAAGEKDEVPFAIILGADELASGLVTVKEQKWEIKDGVKTKIESADKGTQVKREELVSWLKESETGRGWLKGGL</sequence>
<dbReference type="PANTHER" id="PTHR11476">
    <property type="entry name" value="HISTIDYL-TRNA SYNTHETASE"/>
    <property type="match status" value="1"/>
</dbReference>
<keyword evidence="12" id="KW-1185">Reference proteome</keyword>
<evidence type="ECO:0000256" key="7">
    <source>
        <dbReference type="PIRSR" id="PIRSR001549-1"/>
    </source>
</evidence>
<evidence type="ECO:0000256" key="2">
    <source>
        <dbReference type="ARBA" id="ARBA00012815"/>
    </source>
</evidence>
<comment type="caution">
    <text evidence="11">The sequence shown here is derived from an EMBL/GenBank/DDBJ whole genome shotgun (WGS) entry which is preliminary data.</text>
</comment>
<feature type="binding site" evidence="7">
    <location>
        <begin position="168"/>
        <end position="169"/>
    </location>
    <ligand>
        <name>L-histidine</name>
        <dbReference type="ChEBI" id="CHEBI:57595"/>
    </ligand>
</feature>
<dbReference type="EMBL" id="JAACJJ010000056">
    <property type="protein sequence ID" value="KAF5311956.1"/>
    <property type="molecule type" value="Genomic_DNA"/>
</dbReference>
<feature type="domain" description="Anticodon-binding" evidence="9">
    <location>
        <begin position="300"/>
        <end position="402"/>
    </location>
</feature>
<protein>
    <recommendedName>
        <fullName evidence="2">histidine--tRNA ligase</fullName>
        <ecNumber evidence="2">6.1.1.21</ecNumber>
    </recommendedName>
</protein>
<evidence type="ECO:0000259" key="9">
    <source>
        <dbReference type="Pfam" id="PF03129"/>
    </source>
</evidence>
<evidence type="ECO:0000256" key="5">
    <source>
        <dbReference type="ARBA" id="ARBA00022917"/>
    </source>
</evidence>
<dbReference type="SUPFAM" id="SSF52954">
    <property type="entry name" value="Class II aaRS ABD-related"/>
    <property type="match status" value="1"/>
</dbReference>
<comment type="catalytic activity">
    <reaction evidence="6">
        <text>tRNA(His) + L-histidine + ATP = L-histidyl-tRNA(His) + AMP + diphosphate + H(+)</text>
        <dbReference type="Rhea" id="RHEA:17313"/>
        <dbReference type="Rhea" id="RHEA-COMP:9665"/>
        <dbReference type="Rhea" id="RHEA-COMP:9689"/>
        <dbReference type="ChEBI" id="CHEBI:15378"/>
        <dbReference type="ChEBI" id="CHEBI:30616"/>
        <dbReference type="ChEBI" id="CHEBI:33019"/>
        <dbReference type="ChEBI" id="CHEBI:57595"/>
        <dbReference type="ChEBI" id="CHEBI:78442"/>
        <dbReference type="ChEBI" id="CHEBI:78527"/>
        <dbReference type="ChEBI" id="CHEBI:456215"/>
        <dbReference type="EC" id="6.1.1.21"/>
    </reaction>
</comment>
<dbReference type="InterPro" id="IPR036621">
    <property type="entry name" value="Anticodon-bd_dom_sf"/>
</dbReference>
<dbReference type="InterPro" id="IPR004154">
    <property type="entry name" value="Anticodon-bd"/>
</dbReference>
<evidence type="ECO:0000313" key="12">
    <source>
        <dbReference type="Proteomes" id="UP000567179"/>
    </source>
</evidence>
<evidence type="ECO:0000256" key="3">
    <source>
        <dbReference type="ARBA" id="ARBA00022741"/>
    </source>
</evidence>
<dbReference type="Proteomes" id="UP000567179">
    <property type="component" value="Unassembled WGS sequence"/>
</dbReference>
<proteinExistence type="inferred from homology"/>
<feature type="binding site" evidence="7">
    <location>
        <position position="164"/>
    </location>
    <ligand>
        <name>L-histidine</name>
        <dbReference type="ChEBI" id="CHEBI:57595"/>
    </ligand>
</feature>
<feature type="compositionally biased region" description="Acidic residues" evidence="8">
    <location>
        <begin position="208"/>
        <end position="218"/>
    </location>
</feature>
<dbReference type="GO" id="GO:0004821">
    <property type="term" value="F:histidine-tRNA ligase activity"/>
    <property type="evidence" value="ECO:0007669"/>
    <property type="project" value="UniProtKB-EC"/>
</dbReference>
<feature type="domain" description="Class II Histidinyl-tRNA synthetase (HisRS)-like catalytic core" evidence="10">
    <location>
        <begin position="4"/>
        <end position="176"/>
    </location>
</feature>
<dbReference type="OrthoDB" id="3022109at2759"/>
<keyword evidence="4" id="KW-0067">ATP-binding</keyword>
<dbReference type="Gene3D" id="3.40.50.800">
    <property type="entry name" value="Anticodon-binding domain"/>
    <property type="match status" value="1"/>
</dbReference>
<dbReference type="PIRSF" id="PIRSF001549">
    <property type="entry name" value="His-tRNA_synth"/>
    <property type="match status" value="1"/>
</dbReference>